<dbReference type="InterPro" id="IPR001387">
    <property type="entry name" value="Cro/C1-type_HTH"/>
</dbReference>
<protein>
    <submittedName>
        <fullName evidence="2">Helix-turn-helix domain-containing protein</fullName>
    </submittedName>
</protein>
<dbReference type="Pfam" id="PF01381">
    <property type="entry name" value="HTH_3"/>
    <property type="match status" value="1"/>
</dbReference>
<dbReference type="PROSITE" id="PS50943">
    <property type="entry name" value="HTH_CROC1"/>
    <property type="match status" value="1"/>
</dbReference>
<dbReference type="Gene3D" id="1.10.260.40">
    <property type="entry name" value="lambda repressor-like DNA-binding domains"/>
    <property type="match status" value="1"/>
</dbReference>
<organism evidence="2 3">
    <name type="scientific">Succiniclasticum ruminis</name>
    <dbReference type="NCBI Taxonomy" id="40841"/>
    <lineage>
        <taxon>Bacteria</taxon>
        <taxon>Bacillati</taxon>
        <taxon>Bacillota</taxon>
        <taxon>Negativicutes</taxon>
        <taxon>Acidaminococcales</taxon>
        <taxon>Acidaminococcaceae</taxon>
        <taxon>Succiniclasticum</taxon>
    </lineage>
</organism>
<dbReference type="SUPFAM" id="SSF47413">
    <property type="entry name" value="lambda repressor-like DNA-binding domains"/>
    <property type="match status" value="1"/>
</dbReference>
<gene>
    <name evidence="2" type="ORF">SAMN04487864_11015</name>
</gene>
<evidence type="ECO:0000259" key="1">
    <source>
        <dbReference type="PROSITE" id="PS50943"/>
    </source>
</evidence>
<evidence type="ECO:0000313" key="3">
    <source>
        <dbReference type="Proteomes" id="UP000198943"/>
    </source>
</evidence>
<proteinExistence type="predicted"/>
<evidence type="ECO:0000313" key="2">
    <source>
        <dbReference type="EMBL" id="SDC56176.1"/>
    </source>
</evidence>
<feature type="domain" description="HTH cro/C1-type" evidence="1">
    <location>
        <begin position="1"/>
        <end position="41"/>
    </location>
</feature>
<name>A0A1G6MME1_9FIRM</name>
<dbReference type="InterPro" id="IPR010982">
    <property type="entry name" value="Lambda_DNA-bd_dom_sf"/>
</dbReference>
<dbReference type="CDD" id="cd00093">
    <property type="entry name" value="HTH_XRE"/>
    <property type="match status" value="1"/>
</dbReference>
<dbReference type="EMBL" id="FMYW01000010">
    <property type="protein sequence ID" value="SDC56176.1"/>
    <property type="molecule type" value="Genomic_DNA"/>
</dbReference>
<accession>A0A1G6MME1</accession>
<dbReference type="Proteomes" id="UP000198943">
    <property type="component" value="Unassembled WGS sequence"/>
</dbReference>
<keyword evidence="3" id="KW-1185">Reference proteome</keyword>
<dbReference type="AlphaFoldDB" id="A0A1G6MME1"/>
<reference evidence="3" key="1">
    <citation type="submission" date="2016-10" db="EMBL/GenBank/DDBJ databases">
        <authorList>
            <person name="Varghese N."/>
            <person name="Submissions S."/>
        </authorList>
    </citation>
    <scope>NUCLEOTIDE SEQUENCE [LARGE SCALE GENOMIC DNA]</scope>
    <source>
        <strain evidence="3">DSM 11005</strain>
    </source>
</reference>
<sequence>MAQACHLSKNYISAIERGVNKCTAQTLIAYAEKLDMSLDELIGRENTGNIIPELRRILSSMELEQQKKILQIIRLISQ</sequence>
<dbReference type="GO" id="GO:0003677">
    <property type="term" value="F:DNA binding"/>
    <property type="evidence" value="ECO:0007669"/>
    <property type="project" value="InterPro"/>
</dbReference>